<proteinExistence type="predicted"/>
<dbReference type="Proteomes" id="UP000796761">
    <property type="component" value="Unassembled WGS sequence"/>
</dbReference>
<evidence type="ECO:0000313" key="2">
    <source>
        <dbReference type="EMBL" id="TRZ09578.1"/>
    </source>
</evidence>
<gene>
    <name evidence="2" type="ORF">HGM15179_017532</name>
</gene>
<comment type="caution">
    <text evidence="2">The sequence shown here is derived from an EMBL/GenBank/DDBJ whole genome shotgun (WGS) entry which is preliminary data.</text>
</comment>
<accession>A0A8K1G0R6</accession>
<organism evidence="2 3">
    <name type="scientific">Zosterops borbonicus</name>
    <dbReference type="NCBI Taxonomy" id="364589"/>
    <lineage>
        <taxon>Eukaryota</taxon>
        <taxon>Metazoa</taxon>
        <taxon>Chordata</taxon>
        <taxon>Craniata</taxon>
        <taxon>Vertebrata</taxon>
        <taxon>Euteleostomi</taxon>
        <taxon>Archelosauria</taxon>
        <taxon>Archosauria</taxon>
        <taxon>Dinosauria</taxon>
        <taxon>Saurischia</taxon>
        <taxon>Theropoda</taxon>
        <taxon>Coelurosauria</taxon>
        <taxon>Aves</taxon>
        <taxon>Neognathae</taxon>
        <taxon>Neoaves</taxon>
        <taxon>Telluraves</taxon>
        <taxon>Australaves</taxon>
        <taxon>Passeriformes</taxon>
        <taxon>Sylvioidea</taxon>
        <taxon>Zosteropidae</taxon>
        <taxon>Zosterops</taxon>
    </lineage>
</organism>
<sequence>MAKCGVDENEEDPRYSQWSMSRQEDFPGICRRAEKMDKKRAQGLTKLPKFPFKVYLE</sequence>
<dbReference type="AlphaFoldDB" id="A0A8K1G0R6"/>
<name>A0A8K1G0R6_9PASS</name>
<protein>
    <submittedName>
        <fullName evidence="2">Uncharacterized protein</fullName>
    </submittedName>
</protein>
<feature type="region of interest" description="Disordered" evidence="1">
    <location>
        <begin position="1"/>
        <end position="20"/>
    </location>
</feature>
<evidence type="ECO:0000256" key="1">
    <source>
        <dbReference type="SAM" id="MobiDB-lite"/>
    </source>
</evidence>
<dbReference type="EMBL" id="SWJQ01001037">
    <property type="protein sequence ID" value="TRZ09578.1"/>
    <property type="molecule type" value="Genomic_DNA"/>
</dbReference>
<evidence type="ECO:0000313" key="3">
    <source>
        <dbReference type="Proteomes" id="UP000796761"/>
    </source>
</evidence>
<feature type="non-terminal residue" evidence="2">
    <location>
        <position position="57"/>
    </location>
</feature>
<reference evidence="2" key="1">
    <citation type="submission" date="2019-04" db="EMBL/GenBank/DDBJ databases">
        <title>Genome assembly of Zosterops borbonicus 15179.</title>
        <authorList>
            <person name="Leroy T."/>
            <person name="Anselmetti Y."/>
            <person name="Tilak M.-K."/>
            <person name="Nabholz B."/>
        </authorList>
    </citation>
    <scope>NUCLEOTIDE SEQUENCE</scope>
    <source>
        <strain evidence="2">HGM_15179</strain>
        <tissue evidence="2">Muscle</tissue>
    </source>
</reference>
<keyword evidence="3" id="KW-1185">Reference proteome</keyword>